<dbReference type="Gene3D" id="2.40.420.20">
    <property type="match status" value="1"/>
</dbReference>
<accession>A0A8G2FG05</accession>
<evidence type="ECO:0000256" key="2">
    <source>
        <dbReference type="ARBA" id="ARBA00023054"/>
    </source>
</evidence>
<feature type="transmembrane region" description="Helical" evidence="3">
    <location>
        <begin position="20"/>
        <end position="40"/>
    </location>
</feature>
<reference evidence="4 5" key="1">
    <citation type="submission" date="2017-01" db="EMBL/GenBank/DDBJ databases">
        <authorList>
            <person name="Varghese N."/>
            <person name="Submissions S."/>
        </authorList>
    </citation>
    <scope>NUCLEOTIDE SEQUENCE [LARGE SCALE GENOMIC DNA]</scope>
    <source>
        <strain evidence="4 5">ATCC 35905</strain>
    </source>
</reference>
<gene>
    <name evidence="4" type="ORF">SAMN05421828_10795</name>
</gene>
<dbReference type="RefSeq" id="WP_076454428.1">
    <property type="nucleotide sequence ID" value="NZ_FTNE01000007.1"/>
</dbReference>
<protein>
    <submittedName>
        <fullName evidence="4">Barrel-sandwich domain of CusB or HlyD membrane-fusion</fullName>
    </submittedName>
</protein>
<proteinExistence type="predicted"/>
<dbReference type="GO" id="GO:0030313">
    <property type="term" value="C:cell envelope"/>
    <property type="evidence" value="ECO:0007669"/>
    <property type="project" value="UniProtKB-SubCell"/>
</dbReference>
<evidence type="ECO:0000313" key="5">
    <source>
        <dbReference type="Proteomes" id="UP000186308"/>
    </source>
</evidence>
<dbReference type="Gene3D" id="2.40.30.170">
    <property type="match status" value="1"/>
</dbReference>
<dbReference type="AlphaFoldDB" id="A0A8G2FG05"/>
<comment type="caution">
    <text evidence="4">The sequence shown here is derived from an EMBL/GenBank/DDBJ whole genome shotgun (WGS) entry which is preliminary data.</text>
</comment>
<keyword evidence="3" id="KW-1133">Transmembrane helix</keyword>
<keyword evidence="3" id="KW-0812">Transmembrane</keyword>
<dbReference type="SUPFAM" id="SSF111369">
    <property type="entry name" value="HlyD-like secretion proteins"/>
    <property type="match status" value="1"/>
</dbReference>
<dbReference type="EMBL" id="FTNE01000007">
    <property type="protein sequence ID" value="SIQ64473.1"/>
    <property type="molecule type" value="Genomic_DNA"/>
</dbReference>
<dbReference type="PANTHER" id="PTHR32347:SF23">
    <property type="entry name" value="BLL5650 PROTEIN"/>
    <property type="match status" value="1"/>
</dbReference>
<keyword evidence="5" id="KW-1185">Reference proteome</keyword>
<evidence type="ECO:0000313" key="4">
    <source>
        <dbReference type="EMBL" id="SIQ64473.1"/>
    </source>
</evidence>
<organism evidence="4 5">
    <name type="scientific">Acidiphilium rubrum</name>
    <dbReference type="NCBI Taxonomy" id="526"/>
    <lineage>
        <taxon>Bacteria</taxon>
        <taxon>Pseudomonadati</taxon>
        <taxon>Pseudomonadota</taxon>
        <taxon>Alphaproteobacteria</taxon>
        <taxon>Acetobacterales</taxon>
        <taxon>Acidocellaceae</taxon>
        <taxon>Acidiphilium</taxon>
    </lineage>
</organism>
<dbReference type="InterPro" id="IPR050465">
    <property type="entry name" value="UPF0194_transport"/>
</dbReference>
<comment type="subcellular location">
    <subcellularLocation>
        <location evidence="1">Cell envelope</location>
    </subcellularLocation>
</comment>
<evidence type="ECO:0000256" key="3">
    <source>
        <dbReference type="SAM" id="Phobius"/>
    </source>
</evidence>
<evidence type="ECO:0000256" key="1">
    <source>
        <dbReference type="ARBA" id="ARBA00004196"/>
    </source>
</evidence>
<sequence>MPDFQIPERVQRRVLRQRRATLAALAVLGVALVAALVVILPSGPSVARDSLVIAQVRQGRFLVRVQAPGVLRPRGERFVTASVPGVVARVLVRPGDVVTRSSVLVRLVNPHLQSALIAAQSDLADAKATRASLAATLDNTRLTMAAERATARAAAEAAALRAQAERGLAAEHVVAQLDYRKTILDAATAREQVALTEQRIAAFARNQAAQLAAQQARLAAFQAALAEAQANVASLAVGAGEAGVVQSVAAQPGQTLALGGAVAKIASLADLKAALDVAPSEAGEVASGQSASIRLNDQGESRITGIITRVSPAVEHGSVRVDVKLPTHLPPGTRPDLAVLGDIDVTTIANTLSVARPVDARPDSAAIVYRLVDGGHKAIPVRVRFGTTSANAIQVLAGLHAGDRIIVSDTGSFAGKPMIRIR</sequence>
<dbReference type="Proteomes" id="UP000186308">
    <property type="component" value="Unassembled WGS sequence"/>
</dbReference>
<dbReference type="OrthoDB" id="1957187at2"/>
<keyword evidence="3" id="KW-0472">Membrane</keyword>
<dbReference type="Gene3D" id="2.40.50.100">
    <property type="match status" value="1"/>
</dbReference>
<name>A0A8G2FG05_ACIRU</name>
<dbReference type="PANTHER" id="PTHR32347">
    <property type="entry name" value="EFFLUX SYSTEM COMPONENT YKNX-RELATED"/>
    <property type="match status" value="1"/>
</dbReference>
<keyword evidence="2" id="KW-0175">Coiled coil</keyword>